<dbReference type="Gene3D" id="1.10.40.30">
    <property type="entry name" value="Fumarase/aspartase (C-terminal domain)"/>
    <property type="match status" value="1"/>
</dbReference>
<dbReference type="PRINTS" id="PR00149">
    <property type="entry name" value="FUMRATELYASE"/>
</dbReference>
<feature type="domain" description="Adenylosuccinate lyase C-terminal" evidence="3">
    <location>
        <begin position="367"/>
        <end position="446"/>
    </location>
</feature>
<dbReference type="EMBL" id="SLWY01000038">
    <property type="protein sequence ID" value="TCO75807.1"/>
    <property type="molecule type" value="Genomic_DNA"/>
</dbReference>
<organism evidence="4 5">
    <name type="scientific">Plasticicumulans lactativorans</name>
    <dbReference type="NCBI Taxonomy" id="1133106"/>
    <lineage>
        <taxon>Bacteria</taxon>
        <taxon>Pseudomonadati</taxon>
        <taxon>Pseudomonadota</taxon>
        <taxon>Gammaproteobacteria</taxon>
        <taxon>Candidatus Competibacteraceae</taxon>
        <taxon>Plasticicumulans</taxon>
    </lineage>
</organism>
<dbReference type="FunFam" id="1.20.200.10:FF:000014">
    <property type="entry name" value="3-carboxy-cis,cis-muconate cycloisomerase"/>
    <property type="match status" value="1"/>
</dbReference>
<dbReference type="InterPro" id="IPR020557">
    <property type="entry name" value="Fumarate_lyase_CS"/>
</dbReference>
<keyword evidence="4" id="KW-0413">Isomerase</keyword>
<dbReference type="InterPro" id="IPR000362">
    <property type="entry name" value="Fumarate_lyase_fam"/>
</dbReference>
<dbReference type="PRINTS" id="PR00145">
    <property type="entry name" value="ARGSUCLYASE"/>
</dbReference>
<comment type="caution">
    <text evidence="4">The sequence shown here is derived from an EMBL/GenBank/DDBJ whole genome shotgun (WGS) entry which is preliminary data.</text>
</comment>
<dbReference type="PANTHER" id="PTHR43172:SF2">
    <property type="entry name" value="ADENYLOSUCCINATE LYASE C-TERMINAL DOMAIN-CONTAINING PROTEIN"/>
    <property type="match status" value="1"/>
</dbReference>
<dbReference type="Gene3D" id="1.20.200.10">
    <property type="entry name" value="Fumarase/aspartase (Central domain)"/>
    <property type="match status" value="1"/>
</dbReference>
<dbReference type="AlphaFoldDB" id="A0A4R2KST7"/>
<dbReference type="Proteomes" id="UP000295765">
    <property type="component" value="Unassembled WGS sequence"/>
</dbReference>
<protein>
    <recommendedName>
        <fullName evidence="2">3-carboxy-cis,cis-muconate cycloisomerase</fullName>
        <ecNumber evidence="2">5.5.1.2</ecNumber>
    </recommendedName>
</protein>
<comment type="similarity">
    <text evidence="1">Belongs to the class-II fumarase/aspartase family.</text>
</comment>
<dbReference type="RefSeq" id="WP_132545884.1">
    <property type="nucleotide sequence ID" value="NZ_SLWY01000038.1"/>
</dbReference>
<evidence type="ECO:0000313" key="4">
    <source>
        <dbReference type="EMBL" id="TCO75807.1"/>
    </source>
</evidence>
<gene>
    <name evidence="4" type="ORF">EV699_13811</name>
</gene>
<dbReference type="NCBIfam" id="NF006554">
    <property type="entry name" value="PRK09053.1"/>
    <property type="match status" value="1"/>
</dbReference>
<reference evidence="4 5" key="1">
    <citation type="submission" date="2019-03" db="EMBL/GenBank/DDBJ databases">
        <title>Genomic Encyclopedia of Type Strains, Phase IV (KMG-IV): sequencing the most valuable type-strain genomes for metagenomic binning, comparative biology and taxonomic classification.</title>
        <authorList>
            <person name="Goeker M."/>
        </authorList>
    </citation>
    <scope>NUCLEOTIDE SEQUENCE [LARGE SCALE GENOMIC DNA]</scope>
    <source>
        <strain evidence="4 5">DSM 25287</strain>
    </source>
</reference>
<dbReference type="GO" id="GO:0016829">
    <property type="term" value="F:lyase activity"/>
    <property type="evidence" value="ECO:0007669"/>
    <property type="project" value="UniProtKB-ARBA"/>
</dbReference>
<keyword evidence="5" id="KW-1185">Reference proteome</keyword>
<dbReference type="Pfam" id="PF00206">
    <property type="entry name" value="Lyase_1"/>
    <property type="match status" value="1"/>
</dbReference>
<dbReference type="InterPro" id="IPR022761">
    <property type="entry name" value="Fumarate_lyase_N"/>
</dbReference>
<dbReference type="EC" id="5.5.1.2" evidence="2"/>
<evidence type="ECO:0000313" key="5">
    <source>
        <dbReference type="Proteomes" id="UP000295765"/>
    </source>
</evidence>
<dbReference type="OrthoDB" id="9768878at2"/>
<evidence type="ECO:0000256" key="2">
    <source>
        <dbReference type="NCBIfam" id="TIGR02426"/>
    </source>
</evidence>
<evidence type="ECO:0000256" key="1">
    <source>
        <dbReference type="ARBA" id="ARBA00034772"/>
    </source>
</evidence>
<dbReference type="CDD" id="cd01597">
    <property type="entry name" value="pCLME"/>
    <property type="match status" value="1"/>
</dbReference>
<dbReference type="InterPro" id="IPR008948">
    <property type="entry name" value="L-Aspartase-like"/>
</dbReference>
<dbReference type="InterPro" id="IPR024083">
    <property type="entry name" value="Fumarase/histidase_N"/>
</dbReference>
<dbReference type="GO" id="GO:0047472">
    <property type="term" value="F:3-carboxy-cis,cis-muconate cycloisomerase activity"/>
    <property type="evidence" value="ECO:0007669"/>
    <property type="project" value="UniProtKB-UniRule"/>
</dbReference>
<sequence length="453" mass="47419">MSIRTSNRCFDPLFTTAAMRGIFSDHGRVQGMLDFEAALARAEARVGVIPAAAVAAIAAACDAGRIDIEQLAQGAALGGNSAIPLVKLLTALVAADDPEASRYVHWGATSQDAMDTGLVLQLRAALELFDADLARLAGVLRELAAAHAQTVLVGRTWLQHATPTTLGLKAAGWLGAVERHRARLHELRPRLLALQFGGAAGTLASLGTRGLEVGRALAEELGLALPEVPWHAQRDRIAEVATTLGLLVGTLGKVARDVSLLMQTDVAEVFEPAAAGRGGSSTMPHKRNPVACAAILGAATRVPGLVATMLAAMVQEHERSLGGWHAEWDTLPEICTLAAGALAQATQMLAGLEVDPARMAGNLDLTRGLILAEAVTMALAEHIGRLPAHHVVELACKRAVAEGRHLREVLGDDPQVTAHLDAAALDRLLDPQHYTGCAAAFVQRALAACRAQG</sequence>
<dbReference type="InterPro" id="IPR012789">
    <property type="entry name" value="Protocat_PcaB-like"/>
</dbReference>
<dbReference type="SUPFAM" id="SSF48557">
    <property type="entry name" value="L-aspartase-like"/>
    <property type="match status" value="1"/>
</dbReference>
<name>A0A4R2KST7_9GAMM</name>
<dbReference type="SMART" id="SM00998">
    <property type="entry name" value="ADSL_C"/>
    <property type="match status" value="1"/>
</dbReference>
<dbReference type="Pfam" id="PF10397">
    <property type="entry name" value="ADSL_C"/>
    <property type="match status" value="1"/>
</dbReference>
<dbReference type="NCBIfam" id="TIGR02426">
    <property type="entry name" value="protocat_pcaB"/>
    <property type="match status" value="1"/>
</dbReference>
<accession>A0A4R2KST7</accession>
<dbReference type="PROSITE" id="PS00163">
    <property type="entry name" value="FUMARATE_LYASES"/>
    <property type="match status" value="1"/>
</dbReference>
<proteinExistence type="inferred from homology"/>
<dbReference type="GO" id="GO:0019619">
    <property type="term" value="P:3,4-dihydroxybenzoate catabolic process"/>
    <property type="evidence" value="ECO:0007669"/>
    <property type="project" value="InterPro"/>
</dbReference>
<dbReference type="PANTHER" id="PTHR43172">
    <property type="entry name" value="ADENYLOSUCCINATE LYASE"/>
    <property type="match status" value="1"/>
</dbReference>
<dbReference type="InterPro" id="IPR019468">
    <property type="entry name" value="AdenyloSucc_lyase_C"/>
</dbReference>
<evidence type="ECO:0000259" key="3">
    <source>
        <dbReference type="SMART" id="SM00998"/>
    </source>
</evidence>
<dbReference type="Gene3D" id="1.10.275.10">
    <property type="entry name" value="Fumarase/aspartase (N-terminal domain)"/>
    <property type="match status" value="1"/>
</dbReference>